<accession>A0A2R4TD66</accession>
<evidence type="ECO:0000313" key="1">
    <source>
        <dbReference type="EMBL" id="AVZ77070.1"/>
    </source>
</evidence>
<keyword evidence="2" id="KW-1185">Reference proteome</keyword>
<evidence type="ECO:0008006" key="3">
    <source>
        <dbReference type="Google" id="ProtNLM"/>
    </source>
</evidence>
<dbReference type="InterPro" id="IPR025332">
    <property type="entry name" value="DUF4238"/>
</dbReference>
<dbReference type="EMBL" id="CP026304">
    <property type="protein sequence ID" value="AVZ77070.1"/>
    <property type="molecule type" value="Genomic_DNA"/>
</dbReference>
<reference evidence="1 2" key="1">
    <citation type="submission" date="2018-01" db="EMBL/GenBank/DDBJ databases">
        <title>Complete genome sequence of Streptomyces lunaelactis MM109T, a Ferroverdin A producer isolated from cave moonmilk deposits.</title>
        <authorList>
            <person name="Naome A."/>
            <person name="Martinet L."/>
            <person name="Maciejewska M."/>
            <person name="Anderssen S."/>
            <person name="Adam D."/>
            <person name="Tenconi E."/>
            <person name="Deflandre B."/>
            <person name="Arguelles-Arias A."/>
            <person name="Calusinska M."/>
            <person name="Copieters W."/>
            <person name="Karim L."/>
            <person name="Hanikenne M."/>
            <person name="Baurain D."/>
            <person name="van Wezel G."/>
            <person name="Smargiasso N."/>
            <person name="de Pauw E."/>
            <person name="Delfosse P."/>
            <person name="Rigali S."/>
        </authorList>
    </citation>
    <scope>NUCLEOTIDE SEQUENCE [LARGE SCALE GENOMIC DNA]</scope>
    <source>
        <strain evidence="1 2">MM109</strain>
    </source>
</reference>
<organism evidence="1 2">
    <name type="scientific">Streptomyces lunaelactis</name>
    <dbReference type="NCBI Taxonomy" id="1535768"/>
    <lineage>
        <taxon>Bacteria</taxon>
        <taxon>Bacillati</taxon>
        <taxon>Actinomycetota</taxon>
        <taxon>Actinomycetes</taxon>
        <taxon>Kitasatosporales</taxon>
        <taxon>Streptomycetaceae</taxon>
        <taxon>Streptomyces</taxon>
    </lineage>
</organism>
<gene>
    <name evidence="1" type="ORF">SLUN_37815</name>
</gene>
<dbReference type="AlphaFoldDB" id="A0A2R4TD66"/>
<proteinExistence type="predicted"/>
<sequence>MCLSGLALPGGSCGGELVPRHQTAWVIRMRWKWGRWEHGPMSVRSAGSSRPGSEDLSRLAELASEAGNQVARQHVVSQVLLRQFATPVRHASGLQVQPYDLLYPERHCRTKPTRAVGWIKDFVPYASASLEALWAEVEQKLPPVFHAVPQGTALGDPHALAVLRDLIALHYVRSQHYRDTFHRIFKEAHAEQRRWLLAEGQQLLRAATLQRTGLDTPGRQALAVRADELLSTMVESYGNGSLLRVRIEDSFRTAREWVAGVGLEILQAEEGEFLIGDNPAMTLRTEDEQLIYGMALGDAHTAVLPLGPRHTLALGAADGAGSVPRAWVDRMNVLQVKTARRRVFTRPGSPLRRFIGQLIPQWQADQSATRLSP</sequence>
<name>A0A2R4TD66_9ACTN</name>
<protein>
    <recommendedName>
        <fullName evidence="3">DUF4238 domain-containing protein</fullName>
    </recommendedName>
</protein>
<dbReference type="Proteomes" id="UP000244201">
    <property type="component" value="Chromosome"/>
</dbReference>
<dbReference type="Pfam" id="PF14022">
    <property type="entry name" value="DUF4238"/>
    <property type="match status" value="1"/>
</dbReference>
<evidence type="ECO:0000313" key="2">
    <source>
        <dbReference type="Proteomes" id="UP000244201"/>
    </source>
</evidence>
<dbReference type="KEGG" id="slk:SLUN_37815"/>